<sequence>EFAFFPEVAPVTAQHIFKLVQLGLYTTNQFFRLDKGFVAQTSDVG</sequence>
<dbReference type="SUPFAM" id="SSF50891">
    <property type="entry name" value="Cyclophilin-like"/>
    <property type="match status" value="1"/>
</dbReference>
<dbReference type="Gene3D" id="2.40.100.10">
    <property type="entry name" value="Cyclophilin-like"/>
    <property type="match status" value="1"/>
</dbReference>
<gene>
    <name evidence="2" type="ORF">HaLaN_18755</name>
</gene>
<dbReference type="PANTHER" id="PTHR47511:SF1">
    <property type="entry name" value="PEPTIDYL-PROLYL CIS-TRANS ISOMERASE CYP23"/>
    <property type="match status" value="1"/>
</dbReference>
<protein>
    <submittedName>
        <fullName evidence="2">PPIase cyclophilin-type domain-containing protein</fullName>
    </submittedName>
</protein>
<name>A0A699ZSY9_HAELA</name>
<dbReference type="InterPro" id="IPR044233">
    <property type="entry name" value="CYP23-like"/>
</dbReference>
<accession>A0A699ZSY9</accession>
<organism evidence="2 3">
    <name type="scientific">Haematococcus lacustris</name>
    <name type="common">Green alga</name>
    <name type="synonym">Haematococcus pluvialis</name>
    <dbReference type="NCBI Taxonomy" id="44745"/>
    <lineage>
        <taxon>Eukaryota</taxon>
        <taxon>Viridiplantae</taxon>
        <taxon>Chlorophyta</taxon>
        <taxon>core chlorophytes</taxon>
        <taxon>Chlorophyceae</taxon>
        <taxon>CS clade</taxon>
        <taxon>Chlamydomonadales</taxon>
        <taxon>Haematococcaceae</taxon>
        <taxon>Haematococcus</taxon>
    </lineage>
</organism>
<feature type="domain" description="PPIase cyclophilin-type" evidence="1">
    <location>
        <begin position="2"/>
        <end position="43"/>
    </location>
</feature>
<evidence type="ECO:0000313" key="3">
    <source>
        <dbReference type="Proteomes" id="UP000485058"/>
    </source>
</evidence>
<comment type="caution">
    <text evidence="2">The sequence shown here is derived from an EMBL/GenBank/DDBJ whole genome shotgun (WGS) entry which is preliminary data.</text>
</comment>
<dbReference type="EMBL" id="BLLF01001830">
    <property type="protein sequence ID" value="GFH21448.1"/>
    <property type="molecule type" value="Genomic_DNA"/>
</dbReference>
<dbReference type="Proteomes" id="UP000485058">
    <property type="component" value="Unassembled WGS sequence"/>
</dbReference>
<dbReference type="Pfam" id="PF00160">
    <property type="entry name" value="Pro_isomerase"/>
    <property type="match status" value="1"/>
</dbReference>
<keyword evidence="3" id="KW-1185">Reference proteome</keyword>
<reference evidence="2 3" key="1">
    <citation type="submission" date="2020-02" db="EMBL/GenBank/DDBJ databases">
        <title>Draft genome sequence of Haematococcus lacustris strain NIES-144.</title>
        <authorList>
            <person name="Morimoto D."/>
            <person name="Nakagawa S."/>
            <person name="Yoshida T."/>
            <person name="Sawayama S."/>
        </authorList>
    </citation>
    <scope>NUCLEOTIDE SEQUENCE [LARGE SCALE GENOMIC DNA]</scope>
    <source>
        <strain evidence="2 3">NIES-144</strain>
    </source>
</reference>
<evidence type="ECO:0000259" key="1">
    <source>
        <dbReference type="Pfam" id="PF00160"/>
    </source>
</evidence>
<dbReference type="AlphaFoldDB" id="A0A699ZSY9"/>
<dbReference type="GO" id="GO:0003755">
    <property type="term" value="F:peptidyl-prolyl cis-trans isomerase activity"/>
    <property type="evidence" value="ECO:0007669"/>
    <property type="project" value="InterPro"/>
</dbReference>
<dbReference type="InterPro" id="IPR029000">
    <property type="entry name" value="Cyclophilin-like_dom_sf"/>
</dbReference>
<evidence type="ECO:0000313" key="2">
    <source>
        <dbReference type="EMBL" id="GFH21448.1"/>
    </source>
</evidence>
<feature type="non-terminal residue" evidence="2">
    <location>
        <position position="1"/>
    </location>
</feature>
<proteinExistence type="predicted"/>
<dbReference type="PANTHER" id="PTHR47511">
    <property type="entry name" value="PEPTIDYL-PROLYL CIS-TRANS ISOMERASE CYP23"/>
    <property type="match status" value="1"/>
</dbReference>
<dbReference type="InterPro" id="IPR002130">
    <property type="entry name" value="Cyclophilin-type_PPIase_dom"/>
</dbReference>
<feature type="non-terminal residue" evidence="2">
    <location>
        <position position="45"/>
    </location>
</feature>